<protein>
    <submittedName>
        <fullName evidence="1">Uncharacterized protein</fullName>
    </submittedName>
</protein>
<gene>
    <name evidence="1" type="primary">ORF53229</name>
</gene>
<evidence type="ECO:0000313" key="1">
    <source>
        <dbReference type="EMBL" id="CEK64888.1"/>
    </source>
</evidence>
<dbReference type="AlphaFoldDB" id="A0A0B6Z8N8"/>
<accession>A0A0B6Z8N8</accession>
<dbReference type="EMBL" id="HACG01018023">
    <property type="protein sequence ID" value="CEK64888.1"/>
    <property type="molecule type" value="Transcribed_RNA"/>
</dbReference>
<organism evidence="1">
    <name type="scientific">Arion vulgaris</name>
    <dbReference type="NCBI Taxonomy" id="1028688"/>
    <lineage>
        <taxon>Eukaryota</taxon>
        <taxon>Metazoa</taxon>
        <taxon>Spiralia</taxon>
        <taxon>Lophotrochozoa</taxon>
        <taxon>Mollusca</taxon>
        <taxon>Gastropoda</taxon>
        <taxon>Heterobranchia</taxon>
        <taxon>Euthyneura</taxon>
        <taxon>Panpulmonata</taxon>
        <taxon>Eupulmonata</taxon>
        <taxon>Stylommatophora</taxon>
        <taxon>Helicina</taxon>
        <taxon>Arionoidea</taxon>
        <taxon>Arionidae</taxon>
        <taxon>Arion</taxon>
    </lineage>
</organism>
<reference evidence="1" key="1">
    <citation type="submission" date="2014-12" db="EMBL/GenBank/DDBJ databases">
        <title>Insight into the proteome of Arion vulgaris.</title>
        <authorList>
            <person name="Aradska J."/>
            <person name="Bulat T."/>
            <person name="Smidak R."/>
            <person name="Sarate P."/>
            <person name="Gangsoo J."/>
            <person name="Sialana F."/>
            <person name="Bilban M."/>
            <person name="Lubec G."/>
        </authorList>
    </citation>
    <scope>NUCLEOTIDE SEQUENCE</scope>
    <source>
        <tissue evidence="1">Skin</tissue>
    </source>
</reference>
<proteinExistence type="predicted"/>
<sequence length="69" mass="8020">MKAVLKIKQLTADSDDVYTERSVHCAEKSGLGFLTSRHGRVVAEHVPYMQLLDIFYKLCRILEFFFLLK</sequence>
<name>A0A0B6Z8N8_9EUPU</name>